<dbReference type="PANTHER" id="PTHR14905:SF7">
    <property type="entry name" value="VON WILLEBRAND FACTOR A DOMAIN-CONTAINING PROTEIN 7"/>
    <property type="match status" value="1"/>
</dbReference>
<dbReference type="InterPro" id="IPR052577">
    <property type="entry name" value="VWA7"/>
</dbReference>
<dbReference type="AlphaFoldDB" id="A0A815U1K7"/>
<evidence type="ECO:0000313" key="5">
    <source>
        <dbReference type="EMBL" id="CAF4370510.1"/>
    </source>
</evidence>
<dbReference type="Proteomes" id="UP000677228">
    <property type="component" value="Unassembled WGS sequence"/>
</dbReference>
<keyword evidence="6" id="KW-1185">Reference proteome</keyword>
<evidence type="ECO:0000313" key="4">
    <source>
        <dbReference type="EMBL" id="CAF4170062.1"/>
    </source>
</evidence>
<protein>
    <recommendedName>
        <fullName evidence="1">VWA7 N-terminal domain-containing protein</fullName>
    </recommendedName>
</protein>
<accession>A0A815U1K7</accession>
<dbReference type="Proteomes" id="UP000681722">
    <property type="component" value="Unassembled WGS sequence"/>
</dbReference>
<reference evidence="3" key="1">
    <citation type="submission" date="2021-02" db="EMBL/GenBank/DDBJ databases">
        <authorList>
            <person name="Nowell W R."/>
        </authorList>
    </citation>
    <scope>NUCLEOTIDE SEQUENCE</scope>
</reference>
<dbReference type="Pfam" id="PF25107">
    <property type="entry name" value="VWA7_N"/>
    <property type="match status" value="1"/>
</dbReference>
<evidence type="ECO:0000259" key="1">
    <source>
        <dbReference type="Pfam" id="PF25107"/>
    </source>
</evidence>
<evidence type="ECO:0000313" key="6">
    <source>
        <dbReference type="Proteomes" id="UP000663829"/>
    </source>
</evidence>
<dbReference type="Proteomes" id="UP000682733">
    <property type="component" value="Unassembled WGS sequence"/>
</dbReference>
<feature type="domain" description="VWA7 N-terminal" evidence="1">
    <location>
        <begin position="59"/>
        <end position="196"/>
    </location>
</feature>
<evidence type="ECO:0000313" key="3">
    <source>
        <dbReference type="EMBL" id="CAF1509728.1"/>
    </source>
</evidence>
<gene>
    <name evidence="3" type="ORF">GPM918_LOCUS37056</name>
    <name evidence="2" type="ORF">OVA965_LOCUS31192</name>
    <name evidence="5" type="ORF">SRO942_LOCUS37810</name>
    <name evidence="4" type="ORF">TMI583_LOCUS32018</name>
</gene>
<dbReference type="EMBL" id="CAJOBA010044888">
    <property type="protein sequence ID" value="CAF4170062.1"/>
    <property type="molecule type" value="Genomic_DNA"/>
</dbReference>
<dbReference type="Proteomes" id="UP000663829">
    <property type="component" value="Unassembled WGS sequence"/>
</dbReference>
<dbReference type="InterPro" id="IPR056862">
    <property type="entry name" value="VWA7_N"/>
</dbReference>
<comment type="caution">
    <text evidence="3">The sequence shown here is derived from an EMBL/GenBank/DDBJ whole genome shotgun (WGS) entry which is preliminary data.</text>
</comment>
<sequence>MILSTGAFSPTFATQLLLLADEGHYAISQNAILKIAYEYLDVKTLNEFIQKLGLISFNKRLSAVSTITTTNGKVDDDRATKNRPSYHFDAEMFVLANNLLINSQELILNSIRSQQFSAARQQLSTYLHTLQDFYSHSNYIEMDGIGAFRPLGEANAFQGRIVTVDMATCSNCTSPCDLCNYVCVDNINPSINQHQSTATVHQWILWRTNGKWKRHFETDKCA</sequence>
<dbReference type="EMBL" id="CAJNOK010023236">
    <property type="protein sequence ID" value="CAF1359847.1"/>
    <property type="molecule type" value="Genomic_DNA"/>
</dbReference>
<dbReference type="OrthoDB" id="301415at2759"/>
<dbReference type="EMBL" id="CAJNOQ010023059">
    <property type="protein sequence ID" value="CAF1509728.1"/>
    <property type="molecule type" value="Genomic_DNA"/>
</dbReference>
<evidence type="ECO:0000313" key="2">
    <source>
        <dbReference type="EMBL" id="CAF1359847.1"/>
    </source>
</evidence>
<dbReference type="EMBL" id="CAJOBC010088591">
    <property type="protein sequence ID" value="CAF4370510.1"/>
    <property type="molecule type" value="Genomic_DNA"/>
</dbReference>
<name>A0A815U1K7_9BILA</name>
<dbReference type="PANTHER" id="PTHR14905">
    <property type="entry name" value="NG37"/>
    <property type="match status" value="1"/>
</dbReference>
<proteinExistence type="predicted"/>
<organism evidence="3 6">
    <name type="scientific">Didymodactylos carnosus</name>
    <dbReference type="NCBI Taxonomy" id="1234261"/>
    <lineage>
        <taxon>Eukaryota</taxon>
        <taxon>Metazoa</taxon>
        <taxon>Spiralia</taxon>
        <taxon>Gnathifera</taxon>
        <taxon>Rotifera</taxon>
        <taxon>Eurotatoria</taxon>
        <taxon>Bdelloidea</taxon>
        <taxon>Philodinida</taxon>
        <taxon>Philodinidae</taxon>
        <taxon>Didymodactylos</taxon>
    </lineage>
</organism>